<gene>
    <name evidence="1" type="ORF">MPNT_240011</name>
</gene>
<organism evidence="1 2">
    <name type="scientific">Candidatus Methylacidithermus pantelleriae</name>
    <dbReference type="NCBI Taxonomy" id="2744239"/>
    <lineage>
        <taxon>Bacteria</taxon>
        <taxon>Pseudomonadati</taxon>
        <taxon>Verrucomicrobiota</taxon>
        <taxon>Methylacidiphilae</taxon>
        <taxon>Methylacidiphilales</taxon>
        <taxon>Methylacidiphilaceae</taxon>
        <taxon>Candidatus Methylacidithermus</taxon>
    </lineage>
</organism>
<accession>A0A8J2BP13</accession>
<dbReference type="AlphaFoldDB" id="A0A8J2BP13"/>
<protein>
    <submittedName>
        <fullName evidence="1">Uncharacterized protein</fullName>
    </submittedName>
</protein>
<sequence>MLSLFGEGYCKFGLGQRAESGPLWFAGFSTLWGSALIKRARVLILESALCQKLRLQAVYGVLGVVTSRADHPSVTHGKNSRSCQELVWGQ</sequence>
<comment type="caution">
    <text evidence="1">The sequence shown here is derived from an EMBL/GenBank/DDBJ whole genome shotgun (WGS) entry which is preliminary data.</text>
</comment>
<keyword evidence="2" id="KW-1185">Reference proteome</keyword>
<reference evidence="1" key="1">
    <citation type="submission" date="2021-02" db="EMBL/GenBank/DDBJ databases">
        <authorList>
            <person name="Cremers G."/>
            <person name="Picone N."/>
        </authorList>
    </citation>
    <scope>NUCLEOTIDE SEQUENCE</scope>
    <source>
        <strain evidence="1">PQ17</strain>
    </source>
</reference>
<proteinExistence type="predicted"/>
<evidence type="ECO:0000313" key="1">
    <source>
        <dbReference type="EMBL" id="CAF0698005.1"/>
    </source>
</evidence>
<name>A0A8J2BP13_9BACT</name>
<evidence type="ECO:0000313" key="2">
    <source>
        <dbReference type="Proteomes" id="UP000663859"/>
    </source>
</evidence>
<dbReference type="EMBL" id="CAJNOB010000017">
    <property type="protein sequence ID" value="CAF0698005.1"/>
    <property type="molecule type" value="Genomic_DNA"/>
</dbReference>
<dbReference type="Proteomes" id="UP000663859">
    <property type="component" value="Unassembled WGS sequence"/>
</dbReference>